<evidence type="ECO:0000256" key="4">
    <source>
        <dbReference type="PIRSR" id="PIRSR039026-1"/>
    </source>
</evidence>
<dbReference type="GO" id="GO:0031317">
    <property type="term" value="C:tripartite ATP-independent periplasmic transporter complex"/>
    <property type="evidence" value="ECO:0007669"/>
    <property type="project" value="InterPro"/>
</dbReference>
<gene>
    <name evidence="7" type="ORF">D6850_05670</name>
</gene>
<reference evidence="7 8" key="1">
    <citation type="submission" date="2018-09" db="EMBL/GenBank/DDBJ databases">
        <title>Roseovarius spongiae sp. nov., isolated from a marine sponge.</title>
        <authorList>
            <person name="Zhuang L."/>
            <person name="Luo L."/>
        </authorList>
    </citation>
    <scope>NUCLEOTIDE SEQUENCE [LARGE SCALE GENOMIC DNA]</scope>
    <source>
        <strain evidence="7 8">HN-E21</strain>
    </source>
</reference>
<evidence type="ECO:0000256" key="2">
    <source>
        <dbReference type="ARBA" id="ARBA00022729"/>
    </source>
</evidence>
<dbReference type="RefSeq" id="WP_121164589.1">
    <property type="nucleotide sequence ID" value="NZ_RAPE01000001.1"/>
</dbReference>
<dbReference type="InterPro" id="IPR041722">
    <property type="entry name" value="TakP/all3028"/>
</dbReference>
<sequence length="372" mass="40972">MDRRKFIRAASVGSLGAGVGGALAAPAIAQSQPKVQWRCASSFPKSLDTIYGGAEDVAKYVSEATDGNFTIQVYAGGEIVPGLQAADAVMNGTVEMCHTAAYYYVGKDPAYAMGATIPFGLNTRGMWAWMFYGGGLDLLNEFYHAQGMHYMPAGSTGCQMGGWFRQEIKSLDDMNGLKMRIAGLAGQVMEKLGVVPQQIAGGDIYPSLERGTIDAAEWIGPYDDEKLGFYKVAPYYYYPGWWEGSLALNAFVNLDKWNELPDTYKSLLNTACTAAAQQMMAEYDYKNPTAIRELINKGANLRPFPKDVMDASFKAAGEIYADINAKNAPFKKIYDSMMGFRNESFLWQQVAEYTYDTFMMTKQREGALKMDG</sequence>
<dbReference type="Proteomes" id="UP000281128">
    <property type="component" value="Unassembled WGS sequence"/>
</dbReference>
<dbReference type="InterPro" id="IPR006311">
    <property type="entry name" value="TAT_signal"/>
</dbReference>
<dbReference type="Gene3D" id="3.40.190.170">
    <property type="entry name" value="Bacterial extracellular solute-binding protein, family 7"/>
    <property type="match status" value="1"/>
</dbReference>
<proteinExistence type="predicted"/>
<protein>
    <submittedName>
        <fullName evidence="7">ABC transporter substrate-binding protein</fullName>
    </submittedName>
</protein>
<dbReference type="GO" id="GO:0042597">
    <property type="term" value="C:periplasmic space"/>
    <property type="evidence" value="ECO:0007669"/>
    <property type="project" value="UniProtKB-SubCell"/>
</dbReference>
<feature type="binding site" evidence="4">
    <location>
        <position position="180"/>
    </location>
    <ligand>
        <name>substrate</name>
    </ligand>
</feature>
<dbReference type="Gene3D" id="3.40.190.10">
    <property type="entry name" value="Periplasmic binding protein-like II"/>
    <property type="match status" value="1"/>
</dbReference>
<dbReference type="NCBIfam" id="NF037995">
    <property type="entry name" value="TRAP_S1"/>
    <property type="match status" value="1"/>
</dbReference>
<dbReference type="PIRSF" id="PIRSF039026">
    <property type="entry name" value="SiaP"/>
    <property type="match status" value="1"/>
</dbReference>
<evidence type="ECO:0000256" key="5">
    <source>
        <dbReference type="PIRSR" id="PIRSR039026-2"/>
    </source>
</evidence>
<accession>A0A3A8B0J5</accession>
<dbReference type="PANTHER" id="PTHR33376:SF5">
    <property type="entry name" value="EXTRACYTOPLASMIC SOLUTE RECEPTOR PROTEIN"/>
    <property type="match status" value="1"/>
</dbReference>
<keyword evidence="2 6" id="KW-0732">Signal</keyword>
<dbReference type="PANTHER" id="PTHR33376">
    <property type="match status" value="1"/>
</dbReference>
<feature type="binding site" evidence="5">
    <location>
        <position position="217"/>
    </location>
    <ligand>
        <name>substrate</name>
    </ligand>
</feature>
<evidence type="ECO:0000256" key="1">
    <source>
        <dbReference type="ARBA" id="ARBA00004418"/>
    </source>
</evidence>
<dbReference type="CDD" id="cd13682">
    <property type="entry name" value="PBP2_TRAP_alpha-ketoacid"/>
    <property type="match status" value="1"/>
</dbReference>
<dbReference type="InterPro" id="IPR018389">
    <property type="entry name" value="DctP_fam"/>
</dbReference>
<dbReference type="InterPro" id="IPR038404">
    <property type="entry name" value="TRAP_DctP_sf"/>
</dbReference>
<dbReference type="EMBL" id="RAPE01000001">
    <property type="protein sequence ID" value="RKF17010.1"/>
    <property type="molecule type" value="Genomic_DNA"/>
</dbReference>
<comment type="caution">
    <text evidence="7">The sequence shown here is derived from an EMBL/GenBank/DDBJ whole genome shotgun (WGS) entry which is preliminary data.</text>
</comment>
<evidence type="ECO:0000256" key="6">
    <source>
        <dbReference type="SAM" id="SignalP"/>
    </source>
</evidence>
<dbReference type="Pfam" id="PF03480">
    <property type="entry name" value="DctP"/>
    <property type="match status" value="1"/>
</dbReference>
<keyword evidence="8" id="KW-1185">Reference proteome</keyword>
<evidence type="ECO:0000256" key="3">
    <source>
        <dbReference type="ARBA" id="ARBA00022764"/>
    </source>
</evidence>
<feature type="chain" id="PRO_5017207292" evidence="6">
    <location>
        <begin position="25"/>
        <end position="372"/>
    </location>
</feature>
<comment type="subcellular location">
    <subcellularLocation>
        <location evidence="1">Periplasm</location>
    </subcellularLocation>
</comment>
<feature type="binding site" evidence="4">
    <location>
        <position position="159"/>
    </location>
    <ligand>
        <name>substrate</name>
    </ligand>
</feature>
<organism evidence="7 8">
    <name type="scientific">Roseovarius spongiae</name>
    <dbReference type="NCBI Taxonomy" id="2320272"/>
    <lineage>
        <taxon>Bacteria</taxon>
        <taxon>Pseudomonadati</taxon>
        <taxon>Pseudomonadota</taxon>
        <taxon>Alphaproteobacteria</taxon>
        <taxon>Rhodobacterales</taxon>
        <taxon>Roseobacteraceae</taxon>
        <taxon>Roseovarius</taxon>
    </lineage>
</organism>
<evidence type="ECO:0000313" key="7">
    <source>
        <dbReference type="EMBL" id="RKF17010.1"/>
    </source>
</evidence>
<dbReference type="PROSITE" id="PS51318">
    <property type="entry name" value="TAT"/>
    <property type="match status" value="1"/>
</dbReference>
<feature type="binding site" evidence="5">
    <location>
        <position position="218"/>
    </location>
    <ligand>
        <name>Na(+)</name>
        <dbReference type="ChEBI" id="CHEBI:29101"/>
    </ligand>
</feature>
<keyword evidence="3" id="KW-0574">Periplasm</keyword>
<dbReference type="InterPro" id="IPR026289">
    <property type="entry name" value="SBP_TakP-like"/>
</dbReference>
<dbReference type="OrthoDB" id="9780733at2"/>
<dbReference type="AlphaFoldDB" id="A0A3A8B0J5"/>
<dbReference type="GO" id="GO:0055085">
    <property type="term" value="P:transmembrane transport"/>
    <property type="evidence" value="ECO:0007669"/>
    <property type="project" value="InterPro"/>
</dbReference>
<feature type="binding site" evidence="5">
    <location>
        <position position="243"/>
    </location>
    <ligand>
        <name>substrate</name>
    </ligand>
</feature>
<name>A0A3A8B0J5_9RHOB</name>
<dbReference type="GO" id="GO:0015849">
    <property type="term" value="P:organic acid transport"/>
    <property type="evidence" value="ECO:0007669"/>
    <property type="project" value="InterPro"/>
</dbReference>
<dbReference type="GO" id="GO:0043177">
    <property type="term" value="F:organic acid binding"/>
    <property type="evidence" value="ECO:0007669"/>
    <property type="project" value="InterPro"/>
</dbReference>
<evidence type="ECO:0000313" key="8">
    <source>
        <dbReference type="Proteomes" id="UP000281128"/>
    </source>
</evidence>
<keyword evidence="5" id="KW-0479">Metal-binding</keyword>
<feature type="signal peptide" evidence="6">
    <location>
        <begin position="1"/>
        <end position="24"/>
    </location>
</feature>
<dbReference type="GO" id="GO:0046872">
    <property type="term" value="F:metal ion binding"/>
    <property type="evidence" value="ECO:0007669"/>
    <property type="project" value="UniProtKB-KW"/>
</dbReference>